<protein>
    <submittedName>
        <fullName evidence="2">Uncharacterized protein</fullName>
    </submittedName>
</protein>
<accession>A0A8J7KXT0</accession>
<evidence type="ECO:0000313" key="3">
    <source>
        <dbReference type="Proteomes" id="UP000599391"/>
    </source>
</evidence>
<proteinExistence type="predicted"/>
<keyword evidence="1" id="KW-0812">Transmembrane</keyword>
<keyword evidence="1" id="KW-0472">Membrane</keyword>
<evidence type="ECO:0000256" key="1">
    <source>
        <dbReference type="SAM" id="Phobius"/>
    </source>
</evidence>
<organism evidence="2 3">
    <name type="scientific">Atlanticothrix silvestris CENA357</name>
    <dbReference type="NCBI Taxonomy" id="1725252"/>
    <lineage>
        <taxon>Bacteria</taxon>
        <taxon>Bacillati</taxon>
        <taxon>Cyanobacteriota</taxon>
        <taxon>Cyanophyceae</taxon>
        <taxon>Nostocales</taxon>
        <taxon>Nodulariaceae</taxon>
        <taxon>Atlanticothrix</taxon>
        <taxon>Atlanticothrix silvestris</taxon>
    </lineage>
</organism>
<dbReference type="EMBL" id="JAECZB010000010">
    <property type="protein sequence ID" value="MBH8552050.1"/>
    <property type="molecule type" value="Genomic_DNA"/>
</dbReference>
<keyword evidence="3" id="KW-1185">Reference proteome</keyword>
<dbReference type="Proteomes" id="UP000599391">
    <property type="component" value="Unassembled WGS sequence"/>
</dbReference>
<gene>
    <name evidence="2" type="ORF">I8751_06620</name>
</gene>
<sequence>MLDTKKQSDFLLEKSDLSNRQKSFKSYLKVMILCFLVVFSLDLLVSYFFVGKYIMGADNWIAVAQTRKKDIAKSISGKRILIVSGSNALFGISAKKIYQETGVPTVNLATHAALGVKYTLDDAKTILKEGDIVLLPLEYSTYTWGGNFNETYLKHVLSHDTNYFNNLSISAKFNHVIQLSNIDILSSLVLYKDQQEVLSELKAKALKKKCYTGFTLNEFGDELCNIGQKPLDVMPNALKIPKNYTIDPTGVIAEFLDWCKQNKIKVLALYPVMQKQDQYQKEKYQIFFNKIKEYYQYNGTLLLGDPYQATLPNELMFNTQYHPNDRGRDIRTQQIISLIKPYIK</sequence>
<evidence type="ECO:0000313" key="2">
    <source>
        <dbReference type="EMBL" id="MBH8552050.1"/>
    </source>
</evidence>
<dbReference type="AlphaFoldDB" id="A0A8J7KXT0"/>
<reference evidence="2 3" key="1">
    <citation type="journal article" date="2021" name="Int. J. Syst. Evol. Microbiol.">
        <title>Amazonocrinis nigriterrae gen. nov., sp. nov., Atlanticothrix silvestris gen. nov., sp. nov. and Dendronalium phyllosphericum gen. nov., sp. nov., nostocacean cyanobacteria from Brazilian environments.</title>
        <authorList>
            <person name="Alvarenga D.O."/>
            <person name="Andreote A.P.D."/>
            <person name="Branco L.H.Z."/>
            <person name="Delbaje E."/>
            <person name="Cruz R.B."/>
            <person name="Varani A.M."/>
            <person name="Fiore M.F."/>
        </authorList>
    </citation>
    <scope>NUCLEOTIDE SEQUENCE [LARGE SCALE GENOMIC DNA]</scope>
    <source>
        <strain evidence="2 3">CENA357</strain>
    </source>
</reference>
<feature type="transmembrane region" description="Helical" evidence="1">
    <location>
        <begin position="30"/>
        <end position="50"/>
    </location>
</feature>
<keyword evidence="1" id="KW-1133">Transmembrane helix</keyword>
<dbReference type="RefSeq" id="WP_214438370.1">
    <property type="nucleotide sequence ID" value="NZ_JAECZB010000010.1"/>
</dbReference>
<comment type="caution">
    <text evidence="2">The sequence shown here is derived from an EMBL/GenBank/DDBJ whole genome shotgun (WGS) entry which is preliminary data.</text>
</comment>
<name>A0A8J7KXT0_9CYAN</name>